<keyword evidence="5" id="KW-1133">Transmembrane helix</keyword>
<keyword evidence="6" id="KW-0811">Translocation</keyword>
<dbReference type="AlphaFoldDB" id="A0A3N0GYQ3"/>
<evidence type="ECO:0000256" key="4">
    <source>
        <dbReference type="ARBA" id="ARBA00022927"/>
    </source>
</evidence>
<comment type="caution">
    <text evidence="9">The sequence shown here is derived from an EMBL/GenBank/DDBJ whole genome shotgun (WGS) entry which is preliminary data.</text>
</comment>
<evidence type="ECO:0000256" key="3">
    <source>
        <dbReference type="ARBA" id="ARBA00022692"/>
    </source>
</evidence>
<evidence type="ECO:0000256" key="2">
    <source>
        <dbReference type="ARBA" id="ARBA00022448"/>
    </source>
</evidence>
<evidence type="ECO:0000313" key="10">
    <source>
        <dbReference type="Proteomes" id="UP000279994"/>
    </source>
</evidence>
<dbReference type="InterPro" id="IPR003369">
    <property type="entry name" value="TatA/B/E"/>
</dbReference>
<reference evidence="9 10" key="1">
    <citation type="submission" date="2018-11" db="EMBL/GenBank/DDBJ databases">
        <authorList>
            <person name="Li F."/>
        </authorList>
    </citation>
    <scope>NUCLEOTIDE SEQUENCE [LARGE SCALE GENOMIC DNA]</scope>
    <source>
        <strain evidence="9 10">Gsoil 818</strain>
    </source>
</reference>
<evidence type="ECO:0000256" key="6">
    <source>
        <dbReference type="ARBA" id="ARBA00023010"/>
    </source>
</evidence>
<keyword evidence="10" id="KW-1185">Reference proteome</keyword>
<accession>A0A3N0GYQ3</accession>
<evidence type="ECO:0000256" key="7">
    <source>
        <dbReference type="ARBA" id="ARBA00023136"/>
    </source>
</evidence>
<organism evidence="9 10">
    <name type="scientific">Nocardioides pocheonensis</name>
    <dbReference type="NCBI Taxonomy" id="661485"/>
    <lineage>
        <taxon>Bacteria</taxon>
        <taxon>Bacillati</taxon>
        <taxon>Actinomycetota</taxon>
        <taxon>Actinomycetes</taxon>
        <taxon>Propionibacteriales</taxon>
        <taxon>Nocardioidaceae</taxon>
        <taxon>Nocardioides</taxon>
    </lineage>
</organism>
<dbReference type="Proteomes" id="UP000279994">
    <property type="component" value="Unassembled WGS sequence"/>
</dbReference>
<dbReference type="PRINTS" id="PR01506">
    <property type="entry name" value="TATBPROTEIN"/>
</dbReference>
<dbReference type="PANTHER" id="PTHR33162">
    <property type="entry name" value="SEC-INDEPENDENT PROTEIN TRANSLOCASE PROTEIN TATA, CHLOROPLASTIC"/>
    <property type="match status" value="1"/>
</dbReference>
<sequence>MFGVGLPELAVIALVAVIVFGPDRLPDYARQAGRMVRQLRKFAESAQQDLRDELGPEYADLKLTDLDPRVAIRKHLLEAMAEEDLDATGTPVDRPKRPVLGPDERPPYDAEAT</sequence>
<dbReference type="RefSeq" id="WP_123221147.1">
    <property type="nucleotide sequence ID" value="NZ_RJSF01000003.1"/>
</dbReference>
<keyword evidence="4" id="KW-0653">Protein transport</keyword>
<dbReference type="Gene3D" id="1.20.5.3310">
    <property type="match status" value="1"/>
</dbReference>
<feature type="compositionally biased region" description="Basic and acidic residues" evidence="8">
    <location>
        <begin position="102"/>
        <end position="113"/>
    </location>
</feature>
<dbReference type="GO" id="GO:0015031">
    <property type="term" value="P:protein transport"/>
    <property type="evidence" value="ECO:0007669"/>
    <property type="project" value="UniProtKB-KW"/>
</dbReference>
<dbReference type="Pfam" id="PF02416">
    <property type="entry name" value="TatA_B_E"/>
    <property type="match status" value="1"/>
</dbReference>
<gene>
    <name evidence="9" type="ORF">EFL26_01750</name>
</gene>
<feature type="region of interest" description="Disordered" evidence="8">
    <location>
        <begin position="83"/>
        <end position="113"/>
    </location>
</feature>
<name>A0A3N0GYQ3_9ACTN</name>
<dbReference type="PANTHER" id="PTHR33162:SF1">
    <property type="entry name" value="SEC-INDEPENDENT PROTEIN TRANSLOCASE PROTEIN TATA, CHLOROPLASTIC"/>
    <property type="match status" value="1"/>
</dbReference>
<evidence type="ECO:0000313" key="9">
    <source>
        <dbReference type="EMBL" id="RNM17529.1"/>
    </source>
</evidence>
<dbReference type="NCBIfam" id="NF002377">
    <property type="entry name" value="PRK01371.1-4"/>
    <property type="match status" value="1"/>
</dbReference>
<comment type="subcellular location">
    <subcellularLocation>
        <location evidence="1">Membrane</location>
        <topology evidence="1">Single-pass membrane protein</topology>
    </subcellularLocation>
</comment>
<dbReference type="GO" id="GO:0016020">
    <property type="term" value="C:membrane"/>
    <property type="evidence" value="ECO:0007669"/>
    <property type="project" value="UniProtKB-SubCell"/>
</dbReference>
<dbReference type="EMBL" id="RJSF01000003">
    <property type="protein sequence ID" value="RNM17529.1"/>
    <property type="molecule type" value="Genomic_DNA"/>
</dbReference>
<evidence type="ECO:0000256" key="1">
    <source>
        <dbReference type="ARBA" id="ARBA00004167"/>
    </source>
</evidence>
<protein>
    <submittedName>
        <fullName evidence="9">Sec-independent protein translocase subunit TatB</fullName>
    </submittedName>
</protein>
<keyword evidence="2" id="KW-0813">Transport</keyword>
<proteinExistence type="predicted"/>
<evidence type="ECO:0000256" key="5">
    <source>
        <dbReference type="ARBA" id="ARBA00022989"/>
    </source>
</evidence>
<evidence type="ECO:0000256" key="8">
    <source>
        <dbReference type="SAM" id="MobiDB-lite"/>
    </source>
</evidence>
<keyword evidence="7" id="KW-0472">Membrane</keyword>
<dbReference type="OrthoDB" id="3267321at2"/>
<keyword evidence="3" id="KW-0812">Transmembrane</keyword>